<accession>A0ABY2BR21</accession>
<dbReference type="Proteomes" id="UP000295818">
    <property type="component" value="Unassembled WGS sequence"/>
</dbReference>
<protein>
    <submittedName>
        <fullName evidence="2">Uncharacterized protein</fullName>
    </submittedName>
</protein>
<sequence length="121" mass="13385">MAEKKDQSDARADPELLRQLDKVAATAEPVEAMFILRRPEGAALTPAETERLTSQVLQRIQREGKSEVKEVNLFKNLGSFVVAAEPSLIRLLLEQPEIESGTANRQPHSVDLLGNPDRPTT</sequence>
<organism evidence="2 3">
    <name type="scientific">Kribbella orskensis</name>
    <dbReference type="NCBI Taxonomy" id="2512216"/>
    <lineage>
        <taxon>Bacteria</taxon>
        <taxon>Bacillati</taxon>
        <taxon>Actinomycetota</taxon>
        <taxon>Actinomycetes</taxon>
        <taxon>Propionibacteriales</taxon>
        <taxon>Kribbellaceae</taxon>
        <taxon>Kribbella</taxon>
    </lineage>
</organism>
<evidence type="ECO:0000256" key="1">
    <source>
        <dbReference type="SAM" id="MobiDB-lite"/>
    </source>
</evidence>
<feature type="region of interest" description="Disordered" evidence="1">
    <location>
        <begin position="99"/>
        <end position="121"/>
    </location>
</feature>
<keyword evidence="3" id="KW-1185">Reference proteome</keyword>
<evidence type="ECO:0000313" key="3">
    <source>
        <dbReference type="Proteomes" id="UP000295818"/>
    </source>
</evidence>
<proteinExistence type="predicted"/>
<comment type="caution">
    <text evidence="2">The sequence shown here is derived from an EMBL/GenBank/DDBJ whole genome shotgun (WGS) entry which is preliminary data.</text>
</comment>
<name>A0ABY2BR21_9ACTN</name>
<reference evidence="2 3" key="1">
    <citation type="journal article" date="2015" name="Stand. Genomic Sci.">
        <title>Genomic Encyclopedia of Bacterial and Archaeal Type Strains, Phase III: the genomes of soil and plant-associated and newly described type strains.</title>
        <authorList>
            <person name="Whitman W.B."/>
            <person name="Woyke T."/>
            <person name="Klenk H.P."/>
            <person name="Zhou Y."/>
            <person name="Lilburn T.G."/>
            <person name="Beck B.J."/>
            <person name="De Vos P."/>
            <person name="Vandamme P."/>
            <person name="Eisen J.A."/>
            <person name="Garrity G."/>
            <person name="Hugenholtz P."/>
            <person name="Kyrpides N.C."/>
        </authorList>
    </citation>
    <scope>NUCLEOTIDE SEQUENCE [LARGE SCALE GENOMIC DNA]</scope>
    <source>
        <strain evidence="2 3">VKM Ac-2538</strain>
    </source>
</reference>
<gene>
    <name evidence="2" type="ORF">EV644_10255</name>
</gene>
<dbReference type="RefSeq" id="WP_132188267.1">
    <property type="nucleotide sequence ID" value="NZ_SLWM01000002.1"/>
</dbReference>
<evidence type="ECO:0000313" key="2">
    <source>
        <dbReference type="EMBL" id="TCO29338.1"/>
    </source>
</evidence>
<dbReference type="EMBL" id="SLWM01000002">
    <property type="protein sequence ID" value="TCO29338.1"/>
    <property type="molecule type" value="Genomic_DNA"/>
</dbReference>